<keyword evidence="1" id="KW-1133">Transmembrane helix</keyword>
<organism evidence="2 3">
    <name type="scientific">Candidatus Woesebacteria bacterium GW2011_GWB1_38_5b</name>
    <dbReference type="NCBI Taxonomy" id="1618569"/>
    <lineage>
        <taxon>Bacteria</taxon>
        <taxon>Candidatus Woeseibacteriota</taxon>
    </lineage>
</organism>
<dbReference type="AlphaFoldDB" id="A0A0G0K4P9"/>
<comment type="caution">
    <text evidence="2">The sequence shown here is derived from an EMBL/GenBank/DDBJ whole genome shotgun (WGS) entry which is preliminary data.</text>
</comment>
<evidence type="ECO:0000313" key="2">
    <source>
        <dbReference type="EMBL" id="KKQ73772.1"/>
    </source>
</evidence>
<reference evidence="2 3" key="1">
    <citation type="journal article" date="2015" name="Nature">
        <title>rRNA introns, odd ribosomes, and small enigmatic genomes across a large radiation of phyla.</title>
        <authorList>
            <person name="Brown C.T."/>
            <person name="Hug L.A."/>
            <person name="Thomas B.C."/>
            <person name="Sharon I."/>
            <person name="Castelle C.J."/>
            <person name="Singh A."/>
            <person name="Wilkins M.J."/>
            <person name="Williams K.H."/>
            <person name="Banfield J.F."/>
        </authorList>
    </citation>
    <scope>NUCLEOTIDE SEQUENCE [LARGE SCALE GENOMIC DNA]</scope>
</reference>
<proteinExistence type="predicted"/>
<protein>
    <recommendedName>
        <fullName evidence="4">Type 4 fimbrial biogenesis protein PilX N-terminal domain-containing protein</fullName>
    </recommendedName>
</protein>
<accession>A0A0G0K4P9</accession>
<feature type="transmembrane region" description="Helical" evidence="1">
    <location>
        <begin position="12"/>
        <end position="30"/>
    </location>
</feature>
<evidence type="ECO:0000256" key="1">
    <source>
        <dbReference type="SAM" id="Phobius"/>
    </source>
</evidence>
<gene>
    <name evidence="2" type="ORF">US96_C0053G0003</name>
</gene>
<keyword evidence="1" id="KW-0812">Transmembrane</keyword>
<evidence type="ECO:0000313" key="3">
    <source>
        <dbReference type="Proteomes" id="UP000034181"/>
    </source>
</evidence>
<evidence type="ECO:0008006" key="4">
    <source>
        <dbReference type="Google" id="ProtNLM"/>
    </source>
</evidence>
<sequence length="326" mass="35380">MKHQLGTVTPALLIITGTFVVVIYALLMVLSSQLDFSHRQIGSEQALNIAEAGVNYYRWHLAHAPDDFQDGTGVAGPYVHEFTDPQGQTIGEFSLNITAPENGSSLVKIESTGKSYRYPSIKRKIVTQYGKPTFARFAFLINASSWYGPGAIVTGNIHSNNGIRMDGTNYGLVTSAKDVYMCGSETGCSPPTQKPGVWGSGGDQALWDFPVTPIDFDSVAFDFDDMKASAETQGMWLDKSNGAGYHLTFQNNGTFTLSKVTQTGYYMGYRVPGEGLGAEGQGGCKRRNQLIDSEQIIGTYNVSDNPIIFSEDDLWIGLYPGATVAT</sequence>
<dbReference type="Proteomes" id="UP000034181">
    <property type="component" value="Unassembled WGS sequence"/>
</dbReference>
<keyword evidence="1" id="KW-0472">Membrane</keyword>
<name>A0A0G0K4P9_9BACT</name>
<dbReference type="EMBL" id="LBUZ01000053">
    <property type="protein sequence ID" value="KKQ73772.1"/>
    <property type="molecule type" value="Genomic_DNA"/>
</dbReference>